<gene>
    <name evidence="1" type="ORF">Rleg4DRAFT_0064</name>
</gene>
<accession>J0C6C6</accession>
<proteinExistence type="predicted"/>
<dbReference type="HOGENOM" id="CLU_146719_0_0_5"/>
<organism evidence="1 2">
    <name type="scientific">Rhizobium leguminosarum bv. trifolii WSM2297</name>
    <dbReference type="NCBI Taxonomy" id="754762"/>
    <lineage>
        <taxon>Bacteria</taxon>
        <taxon>Pseudomonadati</taxon>
        <taxon>Pseudomonadota</taxon>
        <taxon>Alphaproteobacteria</taxon>
        <taxon>Hyphomicrobiales</taxon>
        <taxon>Rhizobiaceae</taxon>
        <taxon>Rhizobium/Agrobacterium group</taxon>
        <taxon>Rhizobium</taxon>
    </lineage>
</organism>
<dbReference type="EMBL" id="JH719395">
    <property type="protein sequence ID" value="EJC78497.1"/>
    <property type="molecule type" value="Genomic_DNA"/>
</dbReference>
<evidence type="ECO:0008006" key="3">
    <source>
        <dbReference type="Google" id="ProtNLM"/>
    </source>
</evidence>
<evidence type="ECO:0000313" key="2">
    <source>
        <dbReference type="Proteomes" id="UP000005732"/>
    </source>
</evidence>
<reference evidence="1 2" key="1">
    <citation type="submission" date="2012-02" db="EMBL/GenBank/DDBJ databases">
        <title>Improved High-Quality Draft Sequence of Rhizobium leguminosarum bv. trifolii WSM2297.</title>
        <authorList>
            <consortium name="US DOE Joint Genome Institute"/>
            <person name="Lucas S."/>
            <person name="Han J."/>
            <person name="Lapidus A."/>
            <person name="Cheng J.-F."/>
            <person name="Goodwin L."/>
            <person name="Pitluck S."/>
            <person name="Peters L."/>
            <person name="Ovchinnikova G."/>
            <person name="Zhang X."/>
            <person name="Detter J.C."/>
            <person name="Han C."/>
            <person name="Tapia R."/>
            <person name="Land M."/>
            <person name="Hauser L."/>
            <person name="Kyrpides N."/>
            <person name="Ivanova N."/>
            <person name="Pagani I."/>
            <person name="Brau L."/>
            <person name="Yates R."/>
            <person name="O'Hara G."/>
            <person name="Rui T."/>
            <person name="Howieson J."/>
            <person name="Reeve W."/>
            <person name="Woyke T."/>
        </authorList>
    </citation>
    <scope>NUCLEOTIDE SEQUENCE [LARGE SCALE GENOMIC DNA]</scope>
    <source>
        <strain evidence="1 2">WSM2297</strain>
    </source>
</reference>
<dbReference type="Gene3D" id="3.40.1530.20">
    <property type="entry name" value="Protein of unknown function (DUF1491)"/>
    <property type="match status" value="1"/>
</dbReference>
<sequence>MDGIGEDCGWPSRSDHRGNLCRRIAADGSPVYTAPMRLRADIFVSALLRRVFASGDFAAVEKKGAEEAGAIFIRQHFRDGLETLYAPAPQTAFGEGEVGDRLFEIRLSRSEPEAVRAMLERERKFDPDLWIVELEAEELADIIPLARDG</sequence>
<dbReference type="Proteomes" id="UP000005732">
    <property type="component" value="Unassembled WGS sequence"/>
</dbReference>
<evidence type="ECO:0000313" key="1">
    <source>
        <dbReference type="EMBL" id="EJC78497.1"/>
    </source>
</evidence>
<dbReference type="Pfam" id="PF07372">
    <property type="entry name" value="DUF1491"/>
    <property type="match status" value="1"/>
</dbReference>
<dbReference type="AlphaFoldDB" id="J0C6C6"/>
<dbReference type="InterPro" id="IPR009964">
    <property type="entry name" value="DUF1491"/>
</dbReference>
<name>J0C6C6_RHILT</name>
<protein>
    <recommendedName>
        <fullName evidence="3">DUF1491 family protein</fullName>
    </recommendedName>
</protein>